<evidence type="ECO:0000313" key="8">
    <source>
        <dbReference type="EMBL" id="ATE52864.1"/>
    </source>
</evidence>
<sequence length="268" mass="28962">MTTREARPALGLRIVPPGLYAGRSLVLLERSYLVYRRAWVPLLTGLVEPLLFLFSLGFGIGRLVADVEGVPYAQYVAPALLATAAMNGAVYDAVFGVFVKFKYAKTYDAVLATPAGPMDIALGEVAWSLLRGGLYSAGFTVVMLGLDLAGSAWALLMLPASLLVAAAFAAVGMAVTTFLRGWQDFDLVQLVIMPLFLFSATFYPVSVYPEAVRGLVQLTPLYQATTLMRDLNSGNLHWGLLWPVLYFLVLGAIGVVVAARRLGKLLLR</sequence>
<evidence type="ECO:0000313" key="9">
    <source>
        <dbReference type="Proteomes" id="UP000218505"/>
    </source>
</evidence>
<dbReference type="PANTHER" id="PTHR43229:SF2">
    <property type="entry name" value="NODULATION PROTEIN J"/>
    <property type="match status" value="1"/>
</dbReference>
<keyword evidence="2 6" id="KW-0812">Transmembrane</keyword>
<dbReference type="InterPro" id="IPR013525">
    <property type="entry name" value="ABC2_TM"/>
</dbReference>
<feature type="transmembrane region" description="Helical" evidence="6">
    <location>
        <begin position="72"/>
        <end position="99"/>
    </location>
</feature>
<dbReference type="RefSeq" id="WP_096491847.1">
    <property type="nucleotide sequence ID" value="NZ_CP023445.1"/>
</dbReference>
<dbReference type="PROSITE" id="PS51012">
    <property type="entry name" value="ABC_TM2"/>
    <property type="match status" value="1"/>
</dbReference>
<evidence type="ECO:0000259" key="7">
    <source>
        <dbReference type="PROSITE" id="PS51012"/>
    </source>
</evidence>
<feature type="transmembrane region" description="Helical" evidence="6">
    <location>
        <begin position="187"/>
        <end position="205"/>
    </location>
</feature>
<proteinExistence type="inferred from homology"/>
<dbReference type="KEGG" id="apre:CNX65_05865"/>
<evidence type="ECO:0000256" key="1">
    <source>
        <dbReference type="ARBA" id="ARBA00004141"/>
    </source>
</evidence>
<keyword evidence="5" id="KW-0046">Antibiotic resistance</keyword>
<evidence type="ECO:0000256" key="5">
    <source>
        <dbReference type="ARBA" id="ARBA00023251"/>
    </source>
</evidence>
<dbReference type="PANTHER" id="PTHR43229">
    <property type="entry name" value="NODULATION PROTEIN J"/>
    <property type="match status" value="1"/>
</dbReference>
<feature type="transmembrane region" description="Helical" evidence="6">
    <location>
        <begin position="120"/>
        <end position="146"/>
    </location>
</feature>
<dbReference type="GO" id="GO:0046677">
    <property type="term" value="P:response to antibiotic"/>
    <property type="evidence" value="ECO:0007669"/>
    <property type="project" value="UniProtKB-KW"/>
</dbReference>
<dbReference type="GO" id="GO:0043190">
    <property type="term" value="C:ATP-binding cassette (ABC) transporter complex"/>
    <property type="evidence" value="ECO:0007669"/>
    <property type="project" value="InterPro"/>
</dbReference>
<dbReference type="InterPro" id="IPR000412">
    <property type="entry name" value="ABC_2_transport"/>
</dbReference>
<keyword evidence="3 6" id="KW-1133">Transmembrane helix</keyword>
<keyword evidence="6" id="KW-0813">Transport</keyword>
<dbReference type="PIRSF" id="PIRSF006648">
    <property type="entry name" value="DrrB"/>
    <property type="match status" value="1"/>
</dbReference>
<feature type="domain" description="ABC transmembrane type-2" evidence="7">
    <location>
        <begin position="40"/>
        <end position="265"/>
    </location>
</feature>
<feature type="transmembrane region" description="Helical" evidence="6">
    <location>
        <begin position="240"/>
        <end position="259"/>
    </location>
</feature>
<keyword evidence="6" id="KW-1003">Cell membrane</keyword>
<evidence type="ECO:0000256" key="3">
    <source>
        <dbReference type="ARBA" id="ARBA00022989"/>
    </source>
</evidence>
<keyword evidence="9" id="KW-1185">Reference proteome</keyword>
<feature type="transmembrane region" description="Helical" evidence="6">
    <location>
        <begin position="152"/>
        <end position="175"/>
    </location>
</feature>
<dbReference type="EMBL" id="CP023445">
    <property type="protein sequence ID" value="ATE52864.1"/>
    <property type="molecule type" value="Genomic_DNA"/>
</dbReference>
<dbReference type="InterPro" id="IPR051784">
    <property type="entry name" value="Nod_factor_ABC_transporter"/>
</dbReference>
<dbReference type="Proteomes" id="UP000218505">
    <property type="component" value="Chromosome"/>
</dbReference>
<organism evidence="8 9">
    <name type="scientific">Actinosynnema pretiosum</name>
    <dbReference type="NCBI Taxonomy" id="42197"/>
    <lineage>
        <taxon>Bacteria</taxon>
        <taxon>Bacillati</taxon>
        <taxon>Actinomycetota</taxon>
        <taxon>Actinomycetes</taxon>
        <taxon>Pseudonocardiales</taxon>
        <taxon>Pseudonocardiaceae</taxon>
        <taxon>Actinosynnema</taxon>
    </lineage>
</organism>
<dbReference type="InterPro" id="IPR047817">
    <property type="entry name" value="ABC2_TM_bact-type"/>
</dbReference>
<protein>
    <recommendedName>
        <fullName evidence="6">Transport permease protein</fullName>
    </recommendedName>
</protein>
<keyword evidence="4 6" id="KW-0472">Membrane</keyword>
<evidence type="ECO:0000256" key="6">
    <source>
        <dbReference type="RuleBase" id="RU361157"/>
    </source>
</evidence>
<dbReference type="Pfam" id="PF01061">
    <property type="entry name" value="ABC2_membrane"/>
    <property type="match status" value="1"/>
</dbReference>
<reference evidence="8" key="1">
    <citation type="submission" date="2017-09" db="EMBL/GenBank/DDBJ databases">
        <title>Complete Genome Sequence of ansamitocin-producing Bacterium Actinosynnema pretiosum X47.</title>
        <authorList>
            <person name="Cao G."/>
            <person name="Zong G."/>
            <person name="Zhong C."/>
            <person name="Fu J."/>
        </authorList>
    </citation>
    <scope>NUCLEOTIDE SEQUENCE [LARGE SCALE GENOMIC DNA]</scope>
    <source>
        <strain evidence="8">X47</strain>
    </source>
</reference>
<gene>
    <name evidence="8" type="ORF">CNX65_05865</name>
</gene>
<dbReference type="PRINTS" id="PR00164">
    <property type="entry name" value="ABC2TRNSPORT"/>
</dbReference>
<comment type="subcellular location">
    <subcellularLocation>
        <location evidence="6">Cell membrane</location>
        <topology evidence="6">Multi-pass membrane protein</topology>
    </subcellularLocation>
    <subcellularLocation>
        <location evidence="1">Membrane</location>
        <topology evidence="1">Multi-pass membrane protein</topology>
    </subcellularLocation>
</comment>
<dbReference type="AlphaFoldDB" id="A0A290Z1I5"/>
<evidence type="ECO:0000256" key="4">
    <source>
        <dbReference type="ARBA" id="ARBA00023136"/>
    </source>
</evidence>
<evidence type="ECO:0000256" key="2">
    <source>
        <dbReference type="ARBA" id="ARBA00022692"/>
    </source>
</evidence>
<dbReference type="GO" id="GO:0140359">
    <property type="term" value="F:ABC-type transporter activity"/>
    <property type="evidence" value="ECO:0007669"/>
    <property type="project" value="InterPro"/>
</dbReference>
<accession>A0A290Z1I5</accession>
<feature type="transmembrane region" description="Helical" evidence="6">
    <location>
        <begin position="38"/>
        <end position="60"/>
    </location>
</feature>
<comment type="similarity">
    <text evidence="6">Belongs to the ABC-2 integral membrane protein family.</text>
</comment>
<name>A0A290Z1I5_9PSEU</name>